<reference evidence="7 8" key="1">
    <citation type="submission" date="2018-04" db="EMBL/GenBank/DDBJ databases">
        <title>The genome of golden apple snail Pomacea canaliculata provides insight into stress tolerance and invasive adaptation.</title>
        <authorList>
            <person name="Liu C."/>
            <person name="Liu B."/>
            <person name="Ren Y."/>
            <person name="Zhang Y."/>
            <person name="Wang H."/>
            <person name="Li S."/>
            <person name="Jiang F."/>
            <person name="Yin L."/>
            <person name="Zhang G."/>
            <person name="Qian W."/>
            <person name="Fan W."/>
        </authorList>
    </citation>
    <scope>NUCLEOTIDE SEQUENCE [LARGE SCALE GENOMIC DNA]</scope>
    <source>
        <strain evidence="7">SZHN2017</strain>
        <tissue evidence="7">Muscle</tissue>
    </source>
</reference>
<evidence type="ECO:0000256" key="4">
    <source>
        <dbReference type="SAM" id="MobiDB-lite"/>
    </source>
</evidence>
<evidence type="ECO:0000256" key="3">
    <source>
        <dbReference type="ARBA" id="ARBA00022801"/>
    </source>
</evidence>
<dbReference type="PROSITE" id="PS00122">
    <property type="entry name" value="CARBOXYLESTERASE_B_1"/>
    <property type="match status" value="2"/>
</dbReference>
<dbReference type="PROSITE" id="PS00941">
    <property type="entry name" value="CARBOXYLESTERASE_B_2"/>
    <property type="match status" value="2"/>
</dbReference>
<dbReference type="AlphaFoldDB" id="A0A2T7PTW1"/>
<dbReference type="InterPro" id="IPR019826">
    <property type="entry name" value="Carboxylesterase_B_AS"/>
</dbReference>
<evidence type="ECO:0000256" key="2">
    <source>
        <dbReference type="ARBA" id="ARBA00022487"/>
    </source>
</evidence>
<keyword evidence="5" id="KW-0732">Signal</keyword>
<feature type="region of interest" description="Disordered" evidence="4">
    <location>
        <begin position="556"/>
        <end position="583"/>
    </location>
</feature>
<keyword evidence="3" id="KW-0378">Hydrolase</keyword>
<dbReference type="SUPFAM" id="SSF53474">
    <property type="entry name" value="alpha/beta-Hydrolases"/>
    <property type="match status" value="2"/>
</dbReference>
<dbReference type="GO" id="GO:0005886">
    <property type="term" value="C:plasma membrane"/>
    <property type="evidence" value="ECO:0007669"/>
    <property type="project" value="TreeGrafter"/>
</dbReference>
<keyword evidence="2" id="KW-0719">Serine esterase</keyword>
<feature type="domain" description="Carboxylesterase type B" evidence="6">
    <location>
        <begin position="30"/>
        <end position="532"/>
    </location>
</feature>
<dbReference type="PANTHER" id="PTHR43918">
    <property type="entry name" value="ACETYLCHOLINESTERASE"/>
    <property type="match status" value="1"/>
</dbReference>
<evidence type="ECO:0000259" key="6">
    <source>
        <dbReference type="Pfam" id="PF00135"/>
    </source>
</evidence>
<feature type="domain" description="Carboxylesterase type B" evidence="6">
    <location>
        <begin position="589"/>
        <end position="1131"/>
    </location>
</feature>
<keyword evidence="8" id="KW-1185">Reference proteome</keyword>
<comment type="caution">
    <text evidence="7">The sequence shown here is derived from an EMBL/GenBank/DDBJ whole genome shotgun (WGS) entry which is preliminary data.</text>
</comment>
<dbReference type="Gene3D" id="3.40.50.1820">
    <property type="entry name" value="alpha/beta hydrolase"/>
    <property type="match status" value="2"/>
</dbReference>
<dbReference type="Proteomes" id="UP000245119">
    <property type="component" value="Linkage Group LG2"/>
</dbReference>
<dbReference type="GO" id="GO:0019695">
    <property type="term" value="P:choline metabolic process"/>
    <property type="evidence" value="ECO:0007669"/>
    <property type="project" value="TreeGrafter"/>
</dbReference>
<dbReference type="GO" id="GO:0006581">
    <property type="term" value="P:acetylcholine catabolic process"/>
    <property type="evidence" value="ECO:0007669"/>
    <property type="project" value="TreeGrafter"/>
</dbReference>
<dbReference type="InterPro" id="IPR002018">
    <property type="entry name" value="CarbesteraseB"/>
</dbReference>
<feature type="chain" id="PRO_5015587210" description="Carboxylesterase type B domain-containing protein" evidence="5">
    <location>
        <begin position="19"/>
        <end position="1161"/>
    </location>
</feature>
<evidence type="ECO:0000256" key="5">
    <source>
        <dbReference type="SAM" id="SignalP"/>
    </source>
</evidence>
<feature type="signal peptide" evidence="5">
    <location>
        <begin position="1"/>
        <end position="18"/>
    </location>
</feature>
<dbReference type="GO" id="GO:0005615">
    <property type="term" value="C:extracellular space"/>
    <property type="evidence" value="ECO:0007669"/>
    <property type="project" value="TreeGrafter"/>
</dbReference>
<evidence type="ECO:0000313" key="7">
    <source>
        <dbReference type="EMBL" id="PVD36864.1"/>
    </source>
</evidence>
<dbReference type="PANTHER" id="PTHR43918:SF4">
    <property type="entry name" value="CARBOXYLIC ESTER HYDROLASE"/>
    <property type="match status" value="1"/>
</dbReference>
<dbReference type="OrthoDB" id="408631at2759"/>
<comment type="similarity">
    <text evidence="1">Belongs to the type-B carboxylesterase/lipase family.</text>
</comment>
<sequence length="1161" mass="127605">MSALLFVVLLLMTTACNGEPDGQQTSPSPPPVVQTQLGAISGRMLTAKNGRQYEAFRGIPYARPPVGDLRFSKPQPHPAFDQGHFDASEFGKMCWQQLSERGGVNMSTMSEDCLFLNVFRPHEEMLPDQARRDLLPVFVYIHGGAFVTGSSSSYDPGQLVADGNIITVTMNYRLGAIGFLSSGDSRLPGNYGLWDQHLAIRWVKDNIQAFGGDPEQITVGGESAGARSVSLHSLSSFSKGLFNRAILQSGAATAGTTIQKHPLQNLQNLARDVRCPLPGSSLPSGGVSSDQDLLTCLRNVSPAELMTVGNSENTLARFALEIVYAPSVDEEFIAKDPVNMLKEKEFLTQVGFYDRDYLSGCVNNEGGIFLYSLGRALTGNMSLVLRPDLYDFDLVPFLTESRTGRNSPLVEEVVKFFYTFPRYPETTHLDLKQVLDTVGDAIYYVPVTEFARAVAGGQRSNRRNLVYFFDHYPAFIAGGRLGTLHGVDLFYEFDLSLSEIGNASLWNSDDEHLRQKFMAIIAGFVKTGRRHKASPAMSLLILAVLLLTATLCDGQQQRQQQRSPTPLPLLHNDSRYGDDEPQDVQNTVPVVQTQLGAISGRVQTAMNGKQYEAFRGIPYARPPVGALRFSKPQPHPAFDQGHFDAGEFGKMCWQQHSEQGTGDVSAMSEDCLFLNVFRPVATTDSSRRDVRPVYVYIHGGGFVGGSSSFFVPGQLVTDGNIIAVTLNYRVGALGFLSTGDSRLPGNYALWDQQLAIRWVKDNIQAFGGDPNQITIGGESAGSISVAFQSLSPLSKGLFNRAIMQSGAATAGTTIQREPLQQLLNLAREVRCPLPGSSLPSGGVSSDQDLLTCLRNVSPAEIMTVRILGKSLIRAAIEIVFAAVVDGEIIPKAPAAMLKDKEYLTQVGFYDRDYLTGTVNNEGGLFFSIAQSLTNNVFLLVNPDIYDVDFVPFLTEEWLGRRSVSAEEVVKFFYTYPRYSVLNTRLTTGVTQLDFKHVLDTVGDSIFYVPGKEFTRAIAGGQRSGRRNLAYFFDHYPAFAGGQVGTMHGTDLLYEFDMGRQNGWNADDDHLRKVFLGMIAGFVETGNPATALQSYLPGGWRDFDLRDESYLSLKPHALTIQQHLRGREASLWIDLLPRLLDSDLSQRNHTSTHVPTLSELIG</sequence>
<name>A0A2T7PTW1_POMCA</name>
<evidence type="ECO:0000313" key="8">
    <source>
        <dbReference type="Proteomes" id="UP000245119"/>
    </source>
</evidence>
<dbReference type="InterPro" id="IPR029058">
    <property type="entry name" value="AB_hydrolase_fold"/>
</dbReference>
<dbReference type="Pfam" id="PF00135">
    <property type="entry name" value="COesterase"/>
    <property type="match status" value="2"/>
</dbReference>
<organism evidence="7 8">
    <name type="scientific">Pomacea canaliculata</name>
    <name type="common">Golden apple snail</name>
    <dbReference type="NCBI Taxonomy" id="400727"/>
    <lineage>
        <taxon>Eukaryota</taxon>
        <taxon>Metazoa</taxon>
        <taxon>Spiralia</taxon>
        <taxon>Lophotrochozoa</taxon>
        <taxon>Mollusca</taxon>
        <taxon>Gastropoda</taxon>
        <taxon>Caenogastropoda</taxon>
        <taxon>Architaenioglossa</taxon>
        <taxon>Ampullarioidea</taxon>
        <taxon>Ampullariidae</taxon>
        <taxon>Pomacea</taxon>
    </lineage>
</organism>
<proteinExistence type="inferred from homology"/>
<evidence type="ECO:0000256" key="1">
    <source>
        <dbReference type="ARBA" id="ARBA00005964"/>
    </source>
</evidence>
<dbReference type="InterPro" id="IPR050654">
    <property type="entry name" value="AChE-related_enzymes"/>
</dbReference>
<dbReference type="STRING" id="400727.A0A2T7PTW1"/>
<dbReference type="EMBL" id="PZQS01000002">
    <property type="protein sequence ID" value="PVD36864.1"/>
    <property type="molecule type" value="Genomic_DNA"/>
</dbReference>
<dbReference type="InterPro" id="IPR019819">
    <property type="entry name" value="Carboxylesterase_B_CS"/>
</dbReference>
<accession>A0A2T7PTW1</accession>
<protein>
    <recommendedName>
        <fullName evidence="6">Carboxylesterase type B domain-containing protein</fullName>
    </recommendedName>
</protein>
<gene>
    <name evidence="7" type="ORF">C0Q70_03854</name>
</gene>
<dbReference type="GO" id="GO:0003990">
    <property type="term" value="F:acetylcholinesterase activity"/>
    <property type="evidence" value="ECO:0007669"/>
    <property type="project" value="TreeGrafter"/>
</dbReference>